<accession>A0A8J8NIW7</accession>
<proteinExistence type="predicted"/>
<gene>
    <name evidence="1" type="ORF">FGO68_gene13825</name>
</gene>
<name>A0A8J8NIW7_HALGN</name>
<reference evidence="1" key="1">
    <citation type="submission" date="2019-06" db="EMBL/GenBank/DDBJ databases">
        <authorList>
            <person name="Zheng W."/>
        </authorList>
    </citation>
    <scope>NUCLEOTIDE SEQUENCE</scope>
    <source>
        <strain evidence="1">QDHG01</strain>
    </source>
</reference>
<dbReference type="AlphaFoldDB" id="A0A8J8NIW7"/>
<comment type="caution">
    <text evidence="1">The sequence shown here is derived from an EMBL/GenBank/DDBJ whole genome shotgun (WGS) entry which is preliminary data.</text>
</comment>
<sequence>MIGLSATCYASCETLLINKMSERWIASKCETGFSLKAQRVEPCTMPALSFLKIQVTSKKGNSRQHPTQSETAAFIGGVPKSNKWKLSLINYRGTPQ</sequence>
<keyword evidence="2" id="KW-1185">Reference proteome</keyword>
<protein>
    <submittedName>
        <fullName evidence="1">Uncharacterized protein</fullName>
    </submittedName>
</protein>
<dbReference type="Proteomes" id="UP000785679">
    <property type="component" value="Unassembled WGS sequence"/>
</dbReference>
<organism evidence="1 2">
    <name type="scientific">Halteria grandinella</name>
    <dbReference type="NCBI Taxonomy" id="5974"/>
    <lineage>
        <taxon>Eukaryota</taxon>
        <taxon>Sar</taxon>
        <taxon>Alveolata</taxon>
        <taxon>Ciliophora</taxon>
        <taxon>Intramacronucleata</taxon>
        <taxon>Spirotrichea</taxon>
        <taxon>Stichotrichia</taxon>
        <taxon>Sporadotrichida</taxon>
        <taxon>Halteriidae</taxon>
        <taxon>Halteria</taxon>
    </lineage>
</organism>
<evidence type="ECO:0000313" key="2">
    <source>
        <dbReference type="Proteomes" id="UP000785679"/>
    </source>
</evidence>
<dbReference type="EMBL" id="RRYP01015768">
    <property type="protein sequence ID" value="TNV75356.1"/>
    <property type="molecule type" value="Genomic_DNA"/>
</dbReference>
<evidence type="ECO:0000313" key="1">
    <source>
        <dbReference type="EMBL" id="TNV75356.1"/>
    </source>
</evidence>